<dbReference type="Proteomes" id="UP000580568">
    <property type="component" value="Unassembled WGS sequence"/>
</dbReference>
<reference evidence="11 12" key="1">
    <citation type="submission" date="2020-07" db="EMBL/GenBank/DDBJ databases">
        <title>A new beta-1,3-glucan-decomposing anaerobic bacterium isolated from anoxic soil subjected to biological soil disinfestation.</title>
        <authorList>
            <person name="Ueki A."/>
            <person name="Tonouchi A."/>
        </authorList>
    </citation>
    <scope>NUCLEOTIDE SEQUENCE [LARGE SCALE GENOMIC DNA]</scope>
    <source>
        <strain evidence="11 12">TW1</strain>
    </source>
</reference>
<evidence type="ECO:0000256" key="7">
    <source>
        <dbReference type="ARBA" id="ARBA00022989"/>
    </source>
</evidence>
<dbReference type="SMART" id="SM01323">
    <property type="entry name" value="YajC"/>
    <property type="match status" value="1"/>
</dbReference>
<evidence type="ECO:0000256" key="10">
    <source>
        <dbReference type="SAM" id="Phobius"/>
    </source>
</evidence>
<keyword evidence="9 10" id="KW-0472">Membrane</keyword>
<dbReference type="NCBIfam" id="TIGR00739">
    <property type="entry name" value="yajC"/>
    <property type="match status" value="1"/>
</dbReference>
<proteinExistence type="inferred from homology"/>
<evidence type="ECO:0000256" key="3">
    <source>
        <dbReference type="ARBA" id="ARBA00022448"/>
    </source>
</evidence>
<organism evidence="11 12">
    <name type="scientific">Clostridium fungisolvens</name>
    <dbReference type="NCBI Taxonomy" id="1604897"/>
    <lineage>
        <taxon>Bacteria</taxon>
        <taxon>Bacillati</taxon>
        <taxon>Bacillota</taxon>
        <taxon>Clostridia</taxon>
        <taxon>Eubacteriales</taxon>
        <taxon>Clostridiaceae</taxon>
        <taxon>Clostridium</taxon>
    </lineage>
</organism>
<dbReference type="PANTHER" id="PTHR33909:SF1">
    <property type="entry name" value="SEC TRANSLOCON ACCESSORY COMPLEX SUBUNIT YAJC"/>
    <property type="match status" value="1"/>
</dbReference>
<dbReference type="Pfam" id="PF02699">
    <property type="entry name" value="YajC"/>
    <property type="match status" value="1"/>
</dbReference>
<comment type="subcellular location">
    <subcellularLocation>
        <location evidence="1">Cell membrane</location>
        <topology evidence="1">Single-pass membrane protein</topology>
    </subcellularLocation>
</comment>
<gene>
    <name evidence="11" type="ORF">bsdtw1_02961</name>
</gene>
<accession>A0A6V8SJC4</accession>
<evidence type="ECO:0000256" key="9">
    <source>
        <dbReference type="ARBA" id="ARBA00023136"/>
    </source>
</evidence>
<keyword evidence="7 10" id="KW-1133">Transmembrane helix</keyword>
<feature type="transmembrane region" description="Helical" evidence="10">
    <location>
        <begin position="6"/>
        <end position="23"/>
    </location>
</feature>
<keyword evidence="8" id="KW-0811">Translocation</keyword>
<dbReference type="GO" id="GO:0015031">
    <property type="term" value="P:protein transport"/>
    <property type="evidence" value="ECO:0007669"/>
    <property type="project" value="UniProtKB-KW"/>
</dbReference>
<evidence type="ECO:0000313" key="12">
    <source>
        <dbReference type="Proteomes" id="UP000580568"/>
    </source>
</evidence>
<evidence type="ECO:0000256" key="1">
    <source>
        <dbReference type="ARBA" id="ARBA00004162"/>
    </source>
</evidence>
<dbReference type="PANTHER" id="PTHR33909">
    <property type="entry name" value="SEC TRANSLOCON ACCESSORY COMPLEX SUBUNIT YAJC"/>
    <property type="match status" value="1"/>
</dbReference>
<keyword evidence="5 10" id="KW-0812">Transmembrane</keyword>
<evidence type="ECO:0000256" key="6">
    <source>
        <dbReference type="ARBA" id="ARBA00022927"/>
    </source>
</evidence>
<comment type="similarity">
    <text evidence="2">Belongs to the YajC family.</text>
</comment>
<keyword evidence="12" id="KW-1185">Reference proteome</keyword>
<evidence type="ECO:0000313" key="11">
    <source>
        <dbReference type="EMBL" id="GFP76851.1"/>
    </source>
</evidence>
<evidence type="ECO:0000256" key="5">
    <source>
        <dbReference type="ARBA" id="ARBA00022692"/>
    </source>
</evidence>
<dbReference type="RefSeq" id="WP_183278257.1">
    <property type="nucleotide sequence ID" value="NZ_BLZR01000001.1"/>
</dbReference>
<keyword evidence="4" id="KW-1003">Cell membrane</keyword>
<sequence length="92" mass="10599">MQYIIQLLPLIVVFVIFYALLIIPERKRKKQYQSMLNDLKINDEIISKGGIIGKVVNLQDDYIILESGPDRARIKLSRQGIANVINTKEDNK</sequence>
<protein>
    <recommendedName>
        <fullName evidence="13">Preprotein translocase subunit YajC</fullName>
    </recommendedName>
</protein>
<dbReference type="AlphaFoldDB" id="A0A6V8SJC4"/>
<dbReference type="InterPro" id="IPR003849">
    <property type="entry name" value="Preprotein_translocase_YajC"/>
</dbReference>
<keyword evidence="6" id="KW-0653">Protein transport</keyword>
<comment type="caution">
    <text evidence="11">The sequence shown here is derived from an EMBL/GenBank/DDBJ whole genome shotgun (WGS) entry which is preliminary data.</text>
</comment>
<evidence type="ECO:0000256" key="4">
    <source>
        <dbReference type="ARBA" id="ARBA00022475"/>
    </source>
</evidence>
<dbReference type="PRINTS" id="PR01853">
    <property type="entry name" value="YAJCTRNLCASE"/>
</dbReference>
<dbReference type="GO" id="GO:0005886">
    <property type="term" value="C:plasma membrane"/>
    <property type="evidence" value="ECO:0007669"/>
    <property type="project" value="UniProtKB-SubCell"/>
</dbReference>
<evidence type="ECO:0000256" key="8">
    <source>
        <dbReference type="ARBA" id="ARBA00023010"/>
    </source>
</evidence>
<evidence type="ECO:0008006" key="13">
    <source>
        <dbReference type="Google" id="ProtNLM"/>
    </source>
</evidence>
<dbReference type="EMBL" id="BLZR01000001">
    <property type="protein sequence ID" value="GFP76851.1"/>
    <property type="molecule type" value="Genomic_DNA"/>
</dbReference>
<keyword evidence="3" id="KW-0813">Transport</keyword>
<evidence type="ECO:0000256" key="2">
    <source>
        <dbReference type="ARBA" id="ARBA00006742"/>
    </source>
</evidence>
<name>A0A6V8SJC4_9CLOT</name>